<organism evidence="1 2">
    <name type="scientific">Rhodococcus wratislaviensis</name>
    <name type="common">Tsukamurella wratislaviensis</name>
    <dbReference type="NCBI Taxonomy" id="44752"/>
    <lineage>
        <taxon>Bacteria</taxon>
        <taxon>Bacillati</taxon>
        <taxon>Actinomycetota</taxon>
        <taxon>Actinomycetes</taxon>
        <taxon>Mycobacteriales</taxon>
        <taxon>Nocardiaceae</taxon>
        <taxon>Rhodococcus</taxon>
    </lineage>
</organism>
<evidence type="ECO:0000313" key="1">
    <source>
        <dbReference type="EMBL" id="GCE44544.1"/>
    </source>
</evidence>
<sequence>MSLLCATDLRVLNIVSVSDSHELVGIPQPEALSRYRPFPDVFREGPRLGSSLGTRSVEQVGDIE</sequence>
<dbReference type="EMBL" id="BHYM01000098">
    <property type="protein sequence ID" value="GCE44544.1"/>
    <property type="molecule type" value="Genomic_DNA"/>
</dbReference>
<dbReference type="Proteomes" id="UP000287519">
    <property type="component" value="Unassembled WGS sequence"/>
</dbReference>
<gene>
    <name evidence="1" type="ORF">Rhow_008965</name>
</gene>
<accession>A0A402CLV4</accession>
<name>A0A402CLV4_RHOWR</name>
<protein>
    <submittedName>
        <fullName evidence="1">Uncharacterized protein</fullName>
    </submittedName>
</protein>
<dbReference type="AlphaFoldDB" id="A0A402CLV4"/>
<reference evidence="1 2" key="1">
    <citation type="submission" date="2018-11" db="EMBL/GenBank/DDBJ databases">
        <title>Microbial catabolism of amino acid.</title>
        <authorList>
            <person name="Hibi M."/>
            <person name="Ogawa J."/>
        </authorList>
    </citation>
    <scope>NUCLEOTIDE SEQUENCE [LARGE SCALE GENOMIC DNA]</scope>
    <source>
        <strain evidence="1 2">C31-06</strain>
    </source>
</reference>
<keyword evidence="2" id="KW-1185">Reference proteome</keyword>
<comment type="caution">
    <text evidence="1">The sequence shown here is derived from an EMBL/GenBank/DDBJ whole genome shotgun (WGS) entry which is preliminary data.</text>
</comment>
<proteinExistence type="predicted"/>
<evidence type="ECO:0000313" key="2">
    <source>
        <dbReference type="Proteomes" id="UP000287519"/>
    </source>
</evidence>